<dbReference type="Proteomes" id="UP001187734">
    <property type="component" value="Unassembled WGS sequence"/>
</dbReference>
<evidence type="ECO:0000313" key="2">
    <source>
        <dbReference type="Proteomes" id="UP001187734"/>
    </source>
</evidence>
<comment type="caution">
    <text evidence="1">The sequence shown here is derived from an EMBL/GenBank/DDBJ whole genome shotgun (WGS) entry which is preliminary data.</text>
</comment>
<sequence length="79" mass="8636">MRNDDGESVNLKTLAIAIDVTVFRFQLGDGRILCLSFEMRQCGKGPKALETSKQPSEAGVLSTYYKAFVRHDGHSGGCL</sequence>
<reference evidence="1" key="1">
    <citation type="submission" date="2018-03" db="EMBL/GenBank/DDBJ databases">
        <authorList>
            <person name="Guldener U."/>
        </authorList>
    </citation>
    <scope>NUCLEOTIDE SEQUENCE</scope>
</reference>
<evidence type="ECO:0000313" key="1">
    <source>
        <dbReference type="EMBL" id="SPJ71196.1"/>
    </source>
</evidence>
<accession>A0AAE8LZ10</accession>
<keyword evidence="2" id="KW-1185">Reference proteome</keyword>
<name>A0AAE8LZ10_9HYPO</name>
<gene>
    <name evidence="1" type="ORF">FTOL_00924</name>
</gene>
<protein>
    <submittedName>
        <fullName evidence="1">Uncharacterized protein</fullName>
    </submittedName>
</protein>
<dbReference type="AlphaFoldDB" id="A0AAE8LZ10"/>
<organism evidence="1 2">
    <name type="scientific">Fusarium torulosum</name>
    <dbReference type="NCBI Taxonomy" id="33205"/>
    <lineage>
        <taxon>Eukaryota</taxon>
        <taxon>Fungi</taxon>
        <taxon>Dikarya</taxon>
        <taxon>Ascomycota</taxon>
        <taxon>Pezizomycotina</taxon>
        <taxon>Sordariomycetes</taxon>
        <taxon>Hypocreomycetidae</taxon>
        <taxon>Hypocreales</taxon>
        <taxon>Nectriaceae</taxon>
        <taxon>Fusarium</taxon>
    </lineage>
</organism>
<proteinExistence type="predicted"/>
<dbReference type="EMBL" id="ONZP01000032">
    <property type="protein sequence ID" value="SPJ71196.1"/>
    <property type="molecule type" value="Genomic_DNA"/>
</dbReference>